<evidence type="ECO:0000313" key="1">
    <source>
        <dbReference type="EMBL" id="KKL87865.1"/>
    </source>
</evidence>
<dbReference type="AlphaFoldDB" id="A0A0F9I230"/>
<protein>
    <submittedName>
        <fullName evidence="1">Uncharacterized protein</fullName>
    </submittedName>
</protein>
<accession>A0A0F9I230</accession>
<organism evidence="1">
    <name type="scientific">marine sediment metagenome</name>
    <dbReference type="NCBI Taxonomy" id="412755"/>
    <lineage>
        <taxon>unclassified sequences</taxon>
        <taxon>metagenomes</taxon>
        <taxon>ecological metagenomes</taxon>
    </lineage>
</organism>
<comment type="caution">
    <text evidence="1">The sequence shown here is derived from an EMBL/GenBank/DDBJ whole genome shotgun (WGS) entry which is preliminary data.</text>
</comment>
<gene>
    <name evidence="1" type="ORF">LCGC14_1930500</name>
</gene>
<name>A0A0F9I230_9ZZZZ</name>
<dbReference type="EMBL" id="LAZR01020724">
    <property type="protein sequence ID" value="KKL87865.1"/>
    <property type="molecule type" value="Genomic_DNA"/>
</dbReference>
<proteinExistence type="predicted"/>
<feature type="non-terminal residue" evidence="1">
    <location>
        <position position="1"/>
    </location>
</feature>
<reference evidence="1" key="1">
    <citation type="journal article" date="2015" name="Nature">
        <title>Complex archaea that bridge the gap between prokaryotes and eukaryotes.</title>
        <authorList>
            <person name="Spang A."/>
            <person name="Saw J.H."/>
            <person name="Jorgensen S.L."/>
            <person name="Zaremba-Niedzwiedzka K."/>
            <person name="Martijn J."/>
            <person name="Lind A.E."/>
            <person name="van Eijk R."/>
            <person name="Schleper C."/>
            <person name="Guy L."/>
            <person name="Ettema T.J."/>
        </authorList>
    </citation>
    <scope>NUCLEOTIDE SEQUENCE</scope>
</reference>
<sequence length="62" mass="6702">PLSTRLIPPCLAAIDAYNEEETDRLIDMGGELADGRTEVPAFELVSGMHLEGFLDIGAEVEL</sequence>